<organism evidence="1 2">
    <name type="scientific">Helianthus annuus</name>
    <name type="common">Common sunflower</name>
    <dbReference type="NCBI Taxonomy" id="4232"/>
    <lineage>
        <taxon>Eukaryota</taxon>
        <taxon>Viridiplantae</taxon>
        <taxon>Streptophyta</taxon>
        <taxon>Embryophyta</taxon>
        <taxon>Tracheophyta</taxon>
        <taxon>Spermatophyta</taxon>
        <taxon>Magnoliopsida</taxon>
        <taxon>eudicotyledons</taxon>
        <taxon>Gunneridae</taxon>
        <taxon>Pentapetalae</taxon>
        <taxon>asterids</taxon>
        <taxon>campanulids</taxon>
        <taxon>Asterales</taxon>
        <taxon>Asteraceae</taxon>
        <taxon>Asteroideae</taxon>
        <taxon>Heliantheae alliance</taxon>
        <taxon>Heliantheae</taxon>
        <taxon>Helianthus</taxon>
    </lineage>
</organism>
<keyword evidence="2" id="KW-1185">Reference proteome</keyword>
<dbReference type="EMBL" id="CM007891">
    <property type="protein sequence ID" value="OTG34116.1"/>
    <property type="molecule type" value="Genomic_DNA"/>
</dbReference>
<dbReference type="InParanoid" id="A0A251VG49"/>
<proteinExistence type="predicted"/>
<name>A0A251VG49_HELAN</name>
<dbReference type="AlphaFoldDB" id="A0A251VG49"/>
<reference evidence="2" key="1">
    <citation type="journal article" date="2017" name="Nature">
        <title>The sunflower genome provides insights into oil metabolism, flowering and Asterid evolution.</title>
        <authorList>
            <person name="Badouin H."/>
            <person name="Gouzy J."/>
            <person name="Grassa C.J."/>
            <person name="Murat F."/>
            <person name="Staton S.E."/>
            <person name="Cottret L."/>
            <person name="Lelandais-Briere C."/>
            <person name="Owens G.L."/>
            <person name="Carrere S."/>
            <person name="Mayjonade B."/>
            <person name="Legrand L."/>
            <person name="Gill N."/>
            <person name="Kane N.C."/>
            <person name="Bowers J.E."/>
            <person name="Hubner S."/>
            <person name="Bellec A."/>
            <person name="Berard A."/>
            <person name="Berges H."/>
            <person name="Blanchet N."/>
            <person name="Boniface M.C."/>
            <person name="Brunel D."/>
            <person name="Catrice O."/>
            <person name="Chaidir N."/>
            <person name="Claudel C."/>
            <person name="Donnadieu C."/>
            <person name="Faraut T."/>
            <person name="Fievet G."/>
            <person name="Helmstetter N."/>
            <person name="King M."/>
            <person name="Knapp S.J."/>
            <person name="Lai Z."/>
            <person name="Le Paslier M.C."/>
            <person name="Lippi Y."/>
            <person name="Lorenzon L."/>
            <person name="Mandel J.R."/>
            <person name="Marage G."/>
            <person name="Marchand G."/>
            <person name="Marquand E."/>
            <person name="Bret-Mestries E."/>
            <person name="Morien E."/>
            <person name="Nambeesan S."/>
            <person name="Nguyen T."/>
            <person name="Pegot-Espagnet P."/>
            <person name="Pouilly N."/>
            <person name="Raftis F."/>
            <person name="Sallet E."/>
            <person name="Schiex T."/>
            <person name="Thomas J."/>
            <person name="Vandecasteele C."/>
            <person name="Vares D."/>
            <person name="Vear F."/>
            <person name="Vautrin S."/>
            <person name="Crespi M."/>
            <person name="Mangin B."/>
            <person name="Burke J.M."/>
            <person name="Salse J."/>
            <person name="Munos S."/>
            <person name="Vincourt P."/>
            <person name="Rieseberg L.H."/>
            <person name="Langlade N.B."/>
        </authorList>
    </citation>
    <scope>NUCLEOTIDE SEQUENCE [LARGE SCALE GENOMIC DNA]</scope>
    <source>
        <strain evidence="2">cv. SF193</strain>
    </source>
</reference>
<protein>
    <submittedName>
        <fullName evidence="1">Uncharacterized protein</fullName>
    </submittedName>
</protein>
<evidence type="ECO:0000313" key="1">
    <source>
        <dbReference type="EMBL" id="OTG34116.1"/>
    </source>
</evidence>
<dbReference type="Proteomes" id="UP000215914">
    <property type="component" value="Chromosome 2"/>
</dbReference>
<sequence>MNLSRSDTRVDRSILVVVVEDDGDDTDLPFGCQIYRLKLKVLAVVYKLSTGSVCSLAWPSNFFIV</sequence>
<evidence type="ECO:0000313" key="2">
    <source>
        <dbReference type="Proteomes" id="UP000215914"/>
    </source>
</evidence>
<gene>
    <name evidence="1" type="ORF">HannXRQ_Chr02g0042181</name>
</gene>
<accession>A0A251VG49</accession>